<keyword evidence="3 12" id="KW-0812">Transmembrane</keyword>
<dbReference type="InterPro" id="IPR032524">
    <property type="entry name" value="ABC_tran_C"/>
</dbReference>
<feature type="compositionally biased region" description="Polar residues" evidence="11">
    <location>
        <begin position="805"/>
        <end position="815"/>
    </location>
</feature>
<evidence type="ECO:0000256" key="6">
    <source>
        <dbReference type="ARBA" id="ARBA00022840"/>
    </source>
</evidence>
<dbReference type="SMART" id="SM00382">
    <property type="entry name" value="AAA"/>
    <property type="match status" value="1"/>
</dbReference>
<dbReference type="Pfam" id="PF16326">
    <property type="entry name" value="ABC_tran_CTD"/>
    <property type="match status" value="1"/>
</dbReference>
<keyword evidence="10" id="KW-0175">Coiled coil</keyword>
<evidence type="ECO:0000256" key="5">
    <source>
        <dbReference type="ARBA" id="ARBA00022741"/>
    </source>
</evidence>
<comment type="caution">
    <text evidence="14">The sequence shown here is derived from an EMBL/GenBank/DDBJ whole genome shotgun (WGS) entry which is preliminary data.</text>
</comment>
<feature type="transmembrane region" description="Helical" evidence="12">
    <location>
        <begin position="273"/>
        <end position="293"/>
    </location>
</feature>
<sequence>MIAGFISKSGGQLKVDNKEIDRPGKDRAMVFQQADSSLFPWLTVRENVEFGLRMSKVPKSQRRTISDRYIELVGLGSHEAKFPKELSGGMKQRVQLARVLANDSAILLMDEPFGALDAMTRRTMQKELLGAMLYGPDVIPGPWDTILGARELIADGTLMQYIGISFTRVLAGWVLGSVIAIPMLPHAGELMDWIIGAVCAFVVAGAAYAKKSLTLSGCLAAVLMGTIYYGAGNLFWFGTLLLFFITSTLFSKFRKDRKQELEKSYAKTGNRDAGQVMANGGIGMFLVLGNWILPHPAWMEGVHLSTVQGDKSEAILDAAYGMEPADEGQISMGNDVRIQFLAQNPQFNPDNTVLQQVFEGDSPEMKTVREYTETMELLELNPSDPALQERLLRLNQQMEQLQVWQMESEAKSILSKLGIRQFDALMGTLSGGQRKRVALASALIHPCELLILDEPTNHIDNDSVVWLEQYLQKRRGALLMITHDRYFLDRVANVMLELDHGRLFRYEANYTRFLELKAEREERESASEQKRQNLLRTELAWIRRGAKARTTKQKARIDRFEQLKDQQGPNRSGSLEVSVGSTRLGKKILEIEHLSKSADGRKLIEDLSYIAVPGDRVGIVGPNGSGKSTLLQMISGKLEPDSGEVVVGPTVNLGYFTQEHQEMNESLRVIEYIKEVAENVKTADGSIITAAQMLERFLFTPASQWTPISRLSGGEKRRLYLLRVLMAAPNVLLLDEPTNDLDIQTLAVLEDYLDDFPGVVFVVSHDRYFLDRTVDKVLSFEGGGVVRVHVGDYSEYAEWMLKNAPTSSQESTTGTAAKVKPATEESKTAASAVKPRLKFSFKEQREYDQIDENIEKAEANLARINKEMEESFSDSARLQELMAEQAEAERHLDELMERWTVLNELAEQIENSKS</sequence>
<dbReference type="FunFam" id="3.40.50.300:FF:000011">
    <property type="entry name" value="Putative ABC transporter ATP-binding component"/>
    <property type="match status" value="1"/>
</dbReference>
<evidence type="ECO:0000256" key="9">
    <source>
        <dbReference type="ARBA" id="ARBA00061344"/>
    </source>
</evidence>
<protein>
    <recommendedName>
        <fullName evidence="13">ABC transporter domain-containing protein</fullName>
    </recommendedName>
</protein>
<evidence type="ECO:0000256" key="3">
    <source>
        <dbReference type="ARBA" id="ARBA00022692"/>
    </source>
</evidence>
<evidence type="ECO:0000256" key="8">
    <source>
        <dbReference type="ARBA" id="ARBA00023136"/>
    </source>
</evidence>
<reference evidence="14" key="2">
    <citation type="submission" date="2020-02" db="EMBL/GenBank/DDBJ databases">
        <authorList>
            <person name="Studholme D.J."/>
        </authorList>
    </citation>
    <scope>NUCLEOTIDE SEQUENCE</scope>
    <source>
        <strain evidence="14">00238/432</strain>
    </source>
</reference>
<keyword evidence="7 12" id="KW-1133">Transmembrane helix</keyword>
<proteinExistence type="inferred from homology"/>
<comment type="similarity">
    <text evidence="9">Belongs to the ABC transporter superfamily. ABCF family. EF3 (TC 3.A.1.121) subfamily.</text>
</comment>
<name>A0A8J4SPG7_9STRA</name>
<dbReference type="InterPro" id="IPR051309">
    <property type="entry name" value="ABCF_ATPase"/>
</dbReference>
<keyword evidence="5" id="KW-0547">Nucleotide-binding</keyword>
<evidence type="ECO:0000256" key="7">
    <source>
        <dbReference type="ARBA" id="ARBA00022989"/>
    </source>
</evidence>
<dbReference type="Pfam" id="PF01940">
    <property type="entry name" value="DUF92"/>
    <property type="match status" value="1"/>
</dbReference>
<dbReference type="InterPro" id="IPR003439">
    <property type="entry name" value="ABC_transporter-like_ATP-bd"/>
</dbReference>
<evidence type="ECO:0000256" key="1">
    <source>
        <dbReference type="ARBA" id="ARBA00004141"/>
    </source>
</evidence>
<dbReference type="PROSITE" id="PS50893">
    <property type="entry name" value="ABC_TRANSPORTER_2"/>
    <property type="match status" value="2"/>
</dbReference>
<dbReference type="InterPro" id="IPR017871">
    <property type="entry name" value="ABC_transporter-like_CS"/>
</dbReference>
<gene>
    <name evidence="14" type="ORF">G195_000966</name>
</gene>
<dbReference type="Pfam" id="PF00005">
    <property type="entry name" value="ABC_tran"/>
    <property type="match status" value="3"/>
</dbReference>
<dbReference type="SUPFAM" id="SSF52540">
    <property type="entry name" value="P-loop containing nucleoside triphosphate hydrolases"/>
    <property type="match status" value="3"/>
</dbReference>
<evidence type="ECO:0000313" key="15">
    <source>
        <dbReference type="Proteomes" id="UP000702964"/>
    </source>
</evidence>
<evidence type="ECO:0000256" key="4">
    <source>
        <dbReference type="ARBA" id="ARBA00022737"/>
    </source>
</evidence>
<dbReference type="FunFam" id="3.40.50.300:FF:000309">
    <property type="entry name" value="ABC transporter ATP-binding protein"/>
    <property type="match status" value="1"/>
</dbReference>
<keyword evidence="8 12" id="KW-0472">Membrane</keyword>
<dbReference type="GO" id="GO:0016887">
    <property type="term" value="F:ATP hydrolysis activity"/>
    <property type="evidence" value="ECO:0007669"/>
    <property type="project" value="InterPro"/>
</dbReference>
<dbReference type="InterPro" id="IPR027417">
    <property type="entry name" value="P-loop_NTPase"/>
</dbReference>
<dbReference type="GO" id="GO:0016020">
    <property type="term" value="C:membrane"/>
    <property type="evidence" value="ECO:0007669"/>
    <property type="project" value="UniProtKB-SubCell"/>
</dbReference>
<evidence type="ECO:0000259" key="13">
    <source>
        <dbReference type="PROSITE" id="PS50893"/>
    </source>
</evidence>
<dbReference type="InterPro" id="IPR037118">
    <property type="entry name" value="Val-tRNA_synth_C_sf"/>
</dbReference>
<comment type="similarity">
    <text evidence="2">Belongs to the TMEM19 family.</text>
</comment>
<reference evidence="14" key="1">
    <citation type="journal article" date="2015" name="Genom Data">
        <title>Draft genome sequences of Phytophthora kernoviae and Phytophthora ramorum lineage EU2 from Scotland.</title>
        <authorList>
            <person name="Sambles C."/>
            <person name="Schlenzig A."/>
            <person name="O'Neill P."/>
            <person name="Grant M."/>
            <person name="Studholme D.J."/>
        </authorList>
    </citation>
    <scope>NUCLEOTIDE SEQUENCE</scope>
    <source>
        <strain evidence="14">00238/432</strain>
    </source>
</reference>
<dbReference type="EMBL" id="AOFI03000005">
    <property type="protein sequence ID" value="KAF4325429.1"/>
    <property type="molecule type" value="Genomic_DNA"/>
</dbReference>
<feature type="transmembrane region" description="Helical" evidence="12">
    <location>
        <begin position="190"/>
        <end position="208"/>
    </location>
</feature>
<evidence type="ECO:0000256" key="12">
    <source>
        <dbReference type="SAM" id="Phobius"/>
    </source>
</evidence>
<keyword evidence="6" id="KW-0067">ATP-binding</keyword>
<feature type="coiled-coil region" evidence="10">
    <location>
        <begin position="840"/>
        <end position="898"/>
    </location>
</feature>
<dbReference type="CDD" id="cd03221">
    <property type="entry name" value="ABCF_EF-3"/>
    <property type="match status" value="1"/>
</dbReference>
<dbReference type="Gene3D" id="3.40.50.300">
    <property type="entry name" value="P-loop containing nucleotide triphosphate hydrolases"/>
    <property type="match status" value="3"/>
</dbReference>
<keyword evidence="4" id="KW-0677">Repeat</keyword>
<dbReference type="GO" id="GO:0005524">
    <property type="term" value="F:ATP binding"/>
    <property type="evidence" value="ECO:0007669"/>
    <property type="project" value="UniProtKB-KW"/>
</dbReference>
<feature type="transmembrane region" description="Helical" evidence="12">
    <location>
        <begin position="166"/>
        <end position="184"/>
    </location>
</feature>
<dbReference type="InterPro" id="IPR003593">
    <property type="entry name" value="AAA+_ATPase"/>
</dbReference>
<evidence type="ECO:0000256" key="10">
    <source>
        <dbReference type="SAM" id="Coils"/>
    </source>
</evidence>
<feature type="domain" description="ABC transporter" evidence="13">
    <location>
        <begin position="589"/>
        <end position="807"/>
    </location>
</feature>
<evidence type="ECO:0000256" key="11">
    <source>
        <dbReference type="SAM" id="MobiDB-lite"/>
    </source>
</evidence>
<dbReference type="PANTHER" id="PTHR42855">
    <property type="entry name" value="ABC TRANSPORTER ATP-BINDING SUBUNIT"/>
    <property type="match status" value="1"/>
</dbReference>
<organism evidence="14 15">
    <name type="scientific">Phytophthora kernoviae 00238/432</name>
    <dbReference type="NCBI Taxonomy" id="1284355"/>
    <lineage>
        <taxon>Eukaryota</taxon>
        <taxon>Sar</taxon>
        <taxon>Stramenopiles</taxon>
        <taxon>Oomycota</taxon>
        <taxon>Peronosporomycetes</taxon>
        <taxon>Peronosporales</taxon>
        <taxon>Peronosporaceae</taxon>
        <taxon>Phytophthora</taxon>
    </lineage>
</organism>
<dbReference type="Gene3D" id="1.10.287.380">
    <property type="entry name" value="Valyl-tRNA synthetase, C-terminal domain"/>
    <property type="match status" value="1"/>
</dbReference>
<evidence type="ECO:0000256" key="2">
    <source>
        <dbReference type="ARBA" id="ARBA00009012"/>
    </source>
</evidence>
<dbReference type="InterPro" id="IPR032781">
    <property type="entry name" value="ABC_tran_Xtn"/>
</dbReference>
<feature type="domain" description="ABC transporter" evidence="13">
    <location>
        <begin position="256"/>
        <end position="525"/>
    </location>
</feature>
<dbReference type="PANTHER" id="PTHR42855:SF1">
    <property type="entry name" value="ABC TRANSPORTER DOMAIN-CONTAINING PROTEIN"/>
    <property type="match status" value="1"/>
</dbReference>
<evidence type="ECO:0000313" key="14">
    <source>
        <dbReference type="EMBL" id="KAF4325429.1"/>
    </source>
</evidence>
<dbReference type="AlphaFoldDB" id="A0A8J4SPG7"/>
<dbReference type="InterPro" id="IPR002794">
    <property type="entry name" value="DUF92_TMEM19"/>
</dbReference>
<dbReference type="PROSITE" id="PS00211">
    <property type="entry name" value="ABC_TRANSPORTER_1"/>
    <property type="match status" value="2"/>
</dbReference>
<dbReference type="Pfam" id="PF12848">
    <property type="entry name" value="ABC_tran_Xtn"/>
    <property type="match status" value="1"/>
</dbReference>
<accession>A0A8J4SPG7</accession>
<feature type="region of interest" description="Disordered" evidence="11">
    <location>
        <begin position="805"/>
        <end position="831"/>
    </location>
</feature>
<dbReference type="GO" id="GO:0003677">
    <property type="term" value="F:DNA binding"/>
    <property type="evidence" value="ECO:0007669"/>
    <property type="project" value="InterPro"/>
</dbReference>
<comment type="subcellular location">
    <subcellularLocation>
        <location evidence="1">Membrane</location>
        <topology evidence="1">Multi-pass membrane protein</topology>
    </subcellularLocation>
</comment>
<dbReference type="Proteomes" id="UP000702964">
    <property type="component" value="Unassembled WGS sequence"/>
</dbReference>